<dbReference type="EMBL" id="JAAXOW010000003">
    <property type="protein sequence ID" value="NKX93598.1"/>
    <property type="molecule type" value="Genomic_DNA"/>
</dbReference>
<gene>
    <name evidence="2" type="ORF">HF995_09990</name>
</gene>
<evidence type="ECO:0000313" key="3">
    <source>
        <dbReference type="Proteomes" id="UP000774283"/>
    </source>
</evidence>
<evidence type="ECO:0000313" key="2">
    <source>
        <dbReference type="EMBL" id="NKX93598.1"/>
    </source>
</evidence>
<dbReference type="Proteomes" id="UP000774283">
    <property type="component" value="Unassembled WGS sequence"/>
</dbReference>
<dbReference type="AlphaFoldDB" id="A0A9X5FCM1"/>
<organism evidence="2 3">
    <name type="scientific">Sanguibacter hominis ATCC BAA-789</name>
    <dbReference type="NCBI Taxonomy" id="1312740"/>
    <lineage>
        <taxon>Bacteria</taxon>
        <taxon>Bacillati</taxon>
        <taxon>Actinomycetota</taxon>
        <taxon>Actinomycetes</taxon>
        <taxon>Micrococcales</taxon>
        <taxon>Sanguibacteraceae</taxon>
        <taxon>Sanguibacter</taxon>
    </lineage>
</organism>
<keyword evidence="1" id="KW-0812">Transmembrane</keyword>
<dbReference type="RefSeq" id="WP_168447673.1">
    <property type="nucleotide sequence ID" value="NZ_JAAXOW010000003.1"/>
</dbReference>
<feature type="transmembrane region" description="Helical" evidence="1">
    <location>
        <begin position="32"/>
        <end position="54"/>
    </location>
</feature>
<dbReference type="InterPro" id="IPR029063">
    <property type="entry name" value="SAM-dependent_MTases_sf"/>
</dbReference>
<sequence length="374" mass="40466">MHFARRLGYATTILVASGAALAGGLGKLETAVTLVALALVNLCVALFLSARALAQLVRSTSRETNRHLRALQHDLDRWAGASEKLARKDSQRLAVQDLTLARLETRVEASAEFLEHSLGSVGQAPSRGVPVSRAVERHSELLDRIDRTLAMTYRRTVNLTTAVEQVPSAVLDLSQMADRVAGPGPVRWPTLGGWAATATTLHVLVAAILEADAHPTVLECGSGASSVWIASALRARGGGHLISLEHDPRFGNQTRQELRRLGLDDLVDLRIAPLAPFSDGEDMWYSTQTLTDIPELDIVLVDGPPGDAQPMSRQPAFPLLARHLRDGSLIVLDDTDRPDEQAVVKSWTTGSVDGRSLEVISRQPRSTTMQVHLP</sequence>
<dbReference type="SUPFAM" id="SSF53335">
    <property type="entry name" value="S-adenosyl-L-methionine-dependent methyltransferases"/>
    <property type="match status" value="1"/>
</dbReference>
<comment type="caution">
    <text evidence="2">The sequence shown here is derived from an EMBL/GenBank/DDBJ whole genome shotgun (WGS) entry which is preliminary data.</text>
</comment>
<protein>
    <submittedName>
        <fullName evidence="2">Class I SAM-dependent methyltransferase</fullName>
    </submittedName>
</protein>
<keyword evidence="2" id="KW-0808">Transferase</keyword>
<keyword evidence="1" id="KW-1133">Transmembrane helix</keyword>
<dbReference type="Gene3D" id="3.40.50.150">
    <property type="entry name" value="Vaccinia Virus protein VP39"/>
    <property type="match status" value="1"/>
</dbReference>
<keyword evidence="1" id="KW-0472">Membrane</keyword>
<keyword evidence="2" id="KW-0489">Methyltransferase</keyword>
<dbReference type="GO" id="GO:0032259">
    <property type="term" value="P:methylation"/>
    <property type="evidence" value="ECO:0007669"/>
    <property type="project" value="UniProtKB-KW"/>
</dbReference>
<accession>A0A9X5FCM1</accession>
<name>A0A9X5FCM1_9MICO</name>
<reference evidence="2 3" key="1">
    <citation type="submission" date="2020-04" db="EMBL/GenBank/DDBJ databases">
        <title>MicrobeNet Type strains.</title>
        <authorList>
            <person name="Nicholson A.C."/>
        </authorList>
    </citation>
    <scope>NUCLEOTIDE SEQUENCE [LARGE SCALE GENOMIC DNA]</scope>
    <source>
        <strain evidence="2 3">ATCC BAA-789</strain>
    </source>
</reference>
<keyword evidence="3" id="KW-1185">Reference proteome</keyword>
<evidence type="ECO:0000256" key="1">
    <source>
        <dbReference type="SAM" id="Phobius"/>
    </source>
</evidence>
<proteinExistence type="predicted"/>
<dbReference type="GO" id="GO:0008168">
    <property type="term" value="F:methyltransferase activity"/>
    <property type="evidence" value="ECO:0007669"/>
    <property type="project" value="UniProtKB-KW"/>
</dbReference>
<dbReference type="Pfam" id="PF13578">
    <property type="entry name" value="Methyltransf_24"/>
    <property type="match status" value="1"/>
</dbReference>